<name>A0A1Y3BIB3_EURMA</name>
<organism evidence="2 3">
    <name type="scientific">Euroglyphus maynei</name>
    <name type="common">Mayne's house dust mite</name>
    <dbReference type="NCBI Taxonomy" id="6958"/>
    <lineage>
        <taxon>Eukaryota</taxon>
        <taxon>Metazoa</taxon>
        <taxon>Ecdysozoa</taxon>
        <taxon>Arthropoda</taxon>
        <taxon>Chelicerata</taxon>
        <taxon>Arachnida</taxon>
        <taxon>Acari</taxon>
        <taxon>Acariformes</taxon>
        <taxon>Sarcoptiformes</taxon>
        <taxon>Astigmata</taxon>
        <taxon>Psoroptidia</taxon>
        <taxon>Analgoidea</taxon>
        <taxon>Pyroglyphidae</taxon>
        <taxon>Pyroglyphinae</taxon>
        <taxon>Euroglyphus</taxon>
    </lineage>
</organism>
<dbReference type="EMBL" id="MUJZ01022114">
    <property type="protein sequence ID" value="OTF79628.1"/>
    <property type="molecule type" value="Genomic_DNA"/>
</dbReference>
<dbReference type="SUPFAM" id="SSF52540">
    <property type="entry name" value="P-loop containing nucleoside triphosphate hydrolases"/>
    <property type="match status" value="1"/>
</dbReference>
<accession>A0A1Y3BIB3</accession>
<dbReference type="Pfam" id="PF00005">
    <property type="entry name" value="ABC_tran"/>
    <property type="match status" value="1"/>
</dbReference>
<dbReference type="PANTHER" id="PTHR43038">
    <property type="entry name" value="ATP-BINDING CASSETTE, SUB-FAMILY H, MEMBER 1"/>
    <property type="match status" value="1"/>
</dbReference>
<comment type="caution">
    <text evidence="2">The sequence shown here is derived from an EMBL/GenBank/DDBJ whole genome shotgun (WGS) entry which is preliminary data.</text>
</comment>
<dbReference type="InterPro" id="IPR003439">
    <property type="entry name" value="ABC_transporter-like_ATP-bd"/>
</dbReference>
<reference evidence="2 3" key="1">
    <citation type="submission" date="2017-03" db="EMBL/GenBank/DDBJ databases">
        <title>Genome Survey of Euroglyphus maynei.</title>
        <authorList>
            <person name="Arlian L.G."/>
            <person name="Morgan M.S."/>
            <person name="Rider S.D."/>
        </authorList>
    </citation>
    <scope>NUCLEOTIDE SEQUENCE [LARGE SCALE GENOMIC DNA]</scope>
    <source>
        <strain evidence="2">Arlian Lab</strain>
        <tissue evidence="2">Whole body</tissue>
    </source>
</reference>
<dbReference type="OrthoDB" id="6150516at2759"/>
<sequence length="89" mass="9647">MALTNNSSSSAVDVENLTFSYKRHGVINLESINMHVPRGTIYGLLGPSGCGKTTLLRCIVGRLKPRCGNVNVFGYRPGIIIDCKHALET</sequence>
<dbReference type="Proteomes" id="UP000194236">
    <property type="component" value="Unassembled WGS sequence"/>
</dbReference>
<feature type="domain" description="ABC transporter" evidence="1">
    <location>
        <begin position="29"/>
        <end position="73"/>
    </location>
</feature>
<evidence type="ECO:0000313" key="3">
    <source>
        <dbReference type="Proteomes" id="UP000194236"/>
    </source>
</evidence>
<dbReference type="PANTHER" id="PTHR43038:SF3">
    <property type="entry name" value="ABC TRANSPORTER G FAMILY MEMBER 20 ISOFORM X1"/>
    <property type="match status" value="1"/>
</dbReference>
<evidence type="ECO:0000259" key="1">
    <source>
        <dbReference type="Pfam" id="PF00005"/>
    </source>
</evidence>
<dbReference type="GO" id="GO:0016887">
    <property type="term" value="F:ATP hydrolysis activity"/>
    <property type="evidence" value="ECO:0007669"/>
    <property type="project" value="InterPro"/>
</dbReference>
<proteinExistence type="predicted"/>
<dbReference type="InterPro" id="IPR027417">
    <property type="entry name" value="P-loop_NTPase"/>
</dbReference>
<dbReference type="AlphaFoldDB" id="A0A1Y3BIB3"/>
<protein>
    <recommendedName>
        <fullName evidence="1">ABC transporter domain-containing protein</fullName>
    </recommendedName>
</protein>
<dbReference type="Gene3D" id="3.40.50.300">
    <property type="entry name" value="P-loop containing nucleotide triphosphate hydrolases"/>
    <property type="match status" value="1"/>
</dbReference>
<keyword evidence="3" id="KW-1185">Reference proteome</keyword>
<gene>
    <name evidence="2" type="ORF">BLA29_009813</name>
</gene>
<dbReference type="GO" id="GO:0005524">
    <property type="term" value="F:ATP binding"/>
    <property type="evidence" value="ECO:0007669"/>
    <property type="project" value="InterPro"/>
</dbReference>
<evidence type="ECO:0000313" key="2">
    <source>
        <dbReference type="EMBL" id="OTF79628.1"/>
    </source>
</evidence>